<dbReference type="Proteomes" id="UP001596298">
    <property type="component" value="Unassembled WGS sequence"/>
</dbReference>
<dbReference type="PANTHER" id="PTHR12599">
    <property type="entry name" value="PTERIN-4-ALPHA-CARBINOLAMINE DEHYDRATASE"/>
    <property type="match status" value="1"/>
</dbReference>
<evidence type="ECO:0000256" key="5">
    <source>
        <dbReference type="ARBA" id="ARBA00023239"/>
    </source>
</evidence>
<comment type="caution">
    <text evidence="6">The sequence shown here is derived from an EMBL/GenBank/DDBJ whole genome shotgun (WGS) entry which is preliminary data.</text>
</comment>
<keyword evidence="7" id="KW-1185">Reference proteome</keyword>
<evidence type="ECO:0000313" key="7">
    <source>
        <dbReference type="Proteomes" id="UP001596298"/>
    </source>
</evidence>
<evidence type="ECO:0000256" key="4">
    <source>
        <dbReference type="ARBA" id="ARBA00021735"/>
    </source>
</evidence>
<dbReference type="EMBL" id="JBHSWH010000001">
    <property type="protein sequence ID" value="MFC6707526.1"/>
    <property type="molecule type" value="Genomic_DNA"/>
</dbReference>
<proteinExistence type="inferred from homology"/>
<dbReference type="RefSeq" id="WP_382404196.1">
    <property type="nucleotide sequence ID" value="NZ_JBHSWH010000001.1"/>
</dbReference>
<dbReference type="CDD" id="cd00488">
    <property type="entry name" value="PCD_DCoH"/>
    <property type="match status" value="1"/>
</dbReference>
<evidence type="ECO:0000313" key="6">
    <source>
        <dbReference type="EMBL" id="MFC6707526.1"/>
    </source>
</evidence>
<comment type="similarity">
    <text evidence="2">Belongs to the pterin-4-alpha-carbinolamine dehydratase family.</text>
</comment>
<dbReference type="InterPro" id="IPR001533">
    <property type="entry name" value="Pterin_deHydtase"/>
</dbReference>
<keyword evidence="5" id="KW-0456">Lyase</keyword>
<sequence length="136" mass="15114">MPEEVSSEEFHASDGVGDWRITGDGARARFRTGSFTTGVKLVAEIGRLADAANHHPDVDLRYGHVGVRTWTHELPGISERDVALAGRSQQQRASWESRRIRLRCEVCSSPSTPFRVRRSCGSGRWCWGMTSSATKI</sequence>
<comment type="catalytic activity">
    <reaction evidence="1">
        <text>(4aS,6R)-4a-hydroxy-L-erythro-5,6,7,8-tetrahydrobiopterin = (6R)-L-erythro-6,7-dihydrobiopterin + H2O</text>
        <dbReference type="Rhea" id="RHEA:11920"/>
        <dbReference type="ChEBI" id="CHEBI:15377"/>
        <dbReference type="ChEBI" id="CHEBI:15642"/>
        <dbReference type="ChEBI" id="CHEBI:43120"/>
        <dbReference type="EC" id="4.2.1.96"/>
    </reaction>
</comment>
<dbReference type="SUPFAM" id="SSF55248">
    <property type="entry name" value="PCD-like"/>
    <property type="match status" value="1"/>
</dbReference>
<gene>
    <name evidence="6" type="ORF">ACFQDH_20345</name>
</gene>
<dbReference type="EC" id="4.2.1.96" evidence="3"/>
<dbReference type="PANTHER" id="PTHR12599:SF0">
    <property type="entry name" value="PTERIN-4-ALPHA-CARBINOLAMINE DEHYDRATASE"/>
    <property type="match status" value="1"/>
</dbReference>
<evidence type="ECO:0000256" key="3">
    <source>
        <dbReference type="ARBA" id="ARBA00013252"/>
    </source>
</evidence>
<reference evidence="7" key="1">
    <citation type="journal article" date="2019" name="Int. J. Syst. Evol. Microbiol.">
        <title>The Global Catalogue of Microorganisms (GCM) 10K type strain sequencing project: providing services to taxonomists for standard genome sequencing and annotation.</title>
        <authorList>
            <consortium name="The Broad Institute Genomics Platform"/>
            <consortium name="The Broad Institute Genome Sequencing Center for Infectious Disease"/>
            <person name="Wu L."/>
            <person name="Ma J."/>
        </authorList>
    </citation>
    <scope>NUCLEOTIDE SEQUENCE [LARGE SCALE GENOMIC DNA]</scope>
    <source>
        <strain evidence="7">CCUG 58127</strain>
    </source>
</reference>
<organism evidence="6 7">
    <name type="scientific">Flexivirga alba</name>
    <dbReference type="NCBI Taxonomy" id="702742"/>
    <lineage>
        <taxon>Bacteria</taxon>
        <taxon>Bacillati</taxon>
        <taxon>Actinomycetota</taxon>
        <taxon>Actinomycetes</taxon>
        <taxon>Micrococcales</taxon>
        <taxon>Dermacoccaceae</taxon>
        <taxon>Flexivirga</taxon>
    </lineage>
</organism>
<dbReference type="Gene3D" id="3.30.1360.20">
    <property type="entry name" value="Transcriptional coactivator/pterin dehydratase"/>
    <property type="match status" value="1"/>
</dbReference>
<dbReference type="Pfam" id="PF01329">
    <property type="entry name" value="Pterin_4a"/>
    <property type="match status" value="1"/>
</dbReference>
<name>A0ABW2AKY2_9MICO</name>
<accession>A0ABW2AKY2</accession>
<evidence type="ECO:0000256" key="1">
    <source>
        <dbReference type="ARBA" id="ARBA00001554"/>
    </source>
</evidence>
<protein>
    <recommendedName>
        <fullName evidence="4">Putative pterin-4-alpha-carbinolamine dehydratase</fullName>
        <ecNumber evidence="3">4.2.1.96</ecNumber>
    </recommendedName>
</protein>
<evidence type="ECO:0000256" key="2">
    <source>
        <dbReference type="ARBA" id="ARBA00006472"/>
    </source>
</evidence>
<dbReference type="InterPro" id="IPR036428">
    <property type="entry name" value="PCD_sf"/>
</dbReference>